<name>W0A9E8_9SPHN</name>
<dbReference type="InterPro" id="IPR011006">
    <property type="entry name" value="CheY-like_superfamily"/>
</dbReference>
<organism evidence="4 5">
    <name type="scientific">Sphingomonas sanxanigenens DSM 19645 = NX02</name>
    <dbReference type="NCBI Taxonomy" id="1123269"/>
    <lineage>
        <taxon>Bacteria</taxon>
        <taxon>Pseudomonadati</taxon>
        <taxon>Pseudomonadota</taxon>
        <taxon>Alphaproteobacteria</taxon>
        <taxon>Sphingomonadales</taxon>
        <taxon>Sphingomonadaceae</taxon>
        <taxon>Sphingomonas</taxon>
    </lineage>
</organism>
<dbReference type="Proteomes" id="UP000018851">
    <property type="component" value="Chromosome"/>
</dbReference>
<evidence type="ECO:0000259" key="3">
    <source>
        <dbReference type="PROSITE" id="PS50110"/>
    </source>
</evidence>
<dbReference type="Gene3D" id="3.40.50.2300">
    <property type="match status" value="1"/>
</dbReference>
<dbReference type="SUPFAM" id="SSF52172">
    <property type="entry name" value="CheY-like"/>
    <property type="match status" value="1"/>
</dbReference>
<dbReference type="SMART" id="SM00448">
    <property type="entry name" value="REC"/>
    <property type="match status" value="1"/>
</dbReference>
<sequence>MLFGRKTRVLRRILIVEDEPLIAFDTEHFLRDHDFEIVGTVDRVGSAVALLGESLLDLILSDINLSDGSGVDVARAAFDRGVPVLFVSGQCPLEARQLAVGCLAKPYPQRDLLQAIDAVEALQAGRPLRRLPNGLSLYDPV</sequence>
<proteinExistence type="predicted"/>
<evidence type="ECO:0000256" key="2">
    <source>
        <dbReference type="PROSITE-ProRule" id="PRU00169"/>
    </source>
</evidence>
<dbReference type="STRING" id="1123269.NX02_14210"/>
<dbReference type="InterPro" id="IPR050595">
    <property type="entry name" value="Bact_response_regulator"/>
</dbReference>
<evidence type="ECO:0000313" key="5">
    <source>
        <dbReference type="Proteomes" id="UP000018851"/>
    </source>
</evidence>
<dbReference type="PROSITE" id="PS50110">
    <property type="entry name" value="RESPONSE_REGULATORY"/>
    <property type="match status" value="1"/>
</dbReference>
<dbReference type="HOGENOM" id="CLU_000445_69_11_5"/>
<dbReference type="PANTHER" id="PTHR44591">
    <property type="entry name" value="STRESS RESPONSE REGULATOR PROTEIN 1"/>
    <property type="match status" value="1"/>
</dbReference>
<evidence type="ECO:0000313" key="4">
    <source>
        <dbReference type="EMBL" id="AHE54529.1"/>
    </source>
</evidence>
<dbReference type="eggNOG" id="COG0745">
    <property type="taxonomic scope" value="Bacteria"/>
</dbReference>
<dbReference type="KEGG" id="ssan:NX02_14210"/>
<feature type="modified residue" description="4-aspartylphosphate" evidence="2">
    <location>
        <position position="62"/>
    </location>
</feature>
<reference evidence="4 5" key="1">
    <citation type="submission" date="2013-07" db="EMBL/GenBank/DDBJ databases">
        <title>Completed genome of Sphingomonas sanxanigenens NX02.</title>
        <authorList>
            <person name="Ma T."/>
            <person name="Huang H."/>
            <person name="Wu M."/>
            <person name="Li X."/>
            <person name="Li G."/>
        </authorList>
    </citation>
    <scope>NUCLEOTIDE SEQUENCE [LARGE SCALE GENOMIC DNA]</scope>
    <source>
        <strain evidence="4 5">NX02</strain>
    </source>
</reference>
<evidence type="ECO:0000256" key="1">
    <source>
        <dbReference type="ARBA" id="ARBA00022553"/>
    </source>
</evidence>
<dbReference type="EMBL" id="CP006644">
    <property type="protein sequence ID" value="AHE54529.1"/>
    <property type="molecule type" value="Genomic_DNA"/>
</dbReference>
<keyword evidence="1 2" id="KW-0597">Phosphoprotein</keyword>
<dbReference type="AlphaFoldDB" id="W0A9E8"/>
<keyword evidence="5" id="KW-1185">Reference proteome</keyword>
<accession>W0A9E8</accession>
<dbReference type="InterPro" id="IPR001789">
    <property type="entry name" value="Sig_transdc_resp-reg_receiver"/>
</dbReference>
<feature type="domain" description="Response regulatory" evidence="3">
    <location>
        <begin position="12"/>
        <end position="120"/>
    </location>
</feature>
<protein>
    <recommendedName>
        <fullName evidence="3">Response regulatory domain-containing protein</fullName>
    </recommendedName>
</protein>
<dbReference type="PATRIC" id="fig|1123269.5.peg.2769"/>
<dbReference type="Pfam" id="PF00072">
    <property type="entry name" value="Response_reg"/>
    <property type="match status" value="1"/>
</dbReference>
<dbReference type="OrthoDB" id="7471842at2"/>
<dbReference type="PANTHER" id="PTHR44591:SF3">
    <property type="entry name" value="RESPONSE REGULATORY DOMAIN-CONTAINING PROTEIN"/>
    <property type="match status" value="1"/>
</dbReference>
<gene>
    <name evidence="4" type="ORF">NX02_14210</name>
</gene>
<dbReference type="GO" id="GO:0000160">
    <property type="term" value="P:phosphorelay signal transduction system"/>
    <property type="evidence" value="ECO:0007669"/>
    <property type="project" value="InterPro"/>
</dbReference>